<protein>
    <submittedName>
        <fullName evidence="2">Uncharacterized protein</fullName>
    </submittedName>
</protein>
<evidence type="ECO:0000256" key="1">
    <source>
        <dbReference type="SAM" id="MobiDB-lite"/>
    </source>
</evidence>
<name>A0ABP9Z218_9FUNG</name>
<reference evidence="2 3" key="1">
    <citation type="submission" date="2024-04" db="EMBL/GenBank/DDBJ databases">
        <title>genome sequences of Mucor flavus KT1a and Helicostylum pulchrum KT1b strains isolated from the surface of a dry-aged beef.</title>
        <authorList>
            <person name="Toyotome T."/>
            <person name="Hosono M."/>
            <person name="Torimaru M."/>
            <person name="Fukuda K."/>
            <person name="Mikami N."/>
        </authorList>
    </citation>
    <scope>NUCLEOTIDE SEQUENCE [LARGE SCALE GENOMIC DNA]</scope>
    <source>
        <strain evidence="2 3">KT1a</strain>
    </source>
</reference>
<feature type="compositionally biased region" description="Low complexity" evidence="1">
    <location>
        <begin position="114"/>
        <end position="129"/>
    </location>
</feature>
<keyword evidence="3" id="KW-1185">Reference proteome</keyword>
<accession>A0ABP9Z218</accession>
<dbReference type="Proteomes" id="UP001473302">
    <property type="component" value="Unassembled WGS sequence"/>
</dbReference>
<sequence>MAHATTAAATDAASIEPATTVYYNSSAPVLLQRAPSSKLLIDDFMDVSTLDCSYNDVHQEPFIKIQRHSWFSSISRLKTLKKSSNKKRERSECWFVTQQQGEVEIPDQHLQKGTSSTSPVSIASSVCSTNNNSRHHPISSSSSSSSSWLPIEEDDDNTSTVRTSLESKVIKSDYLLVAQSPSPTQASCISLAENVKHILGDAIYLADQELDVC</sequence>
<comment type="caution">
    <text evidence="2">The sequence shown here is derived from an EMBL/GenBank/DDBJ whole genome shotgun (WGS) entry which is preliminary data.</text>
</comment>
<proteinExistence type="predicted"/>
<evidence type="ECO:0000313" key="3">
    <source>
        <dbReference type="Proteomes" id="UP001473302"/>
    </source>
</evidence>
<gene>
    <name evidence="2" type="ORF">MFLAVUS_006618</name>
</gene>
<feature type="region of interest" description="Disordered" evidence="1">
    <location>
        <begin position="105"/>
        <end position="160"/>
    </location>
</feature>
<organism evidence="2 3">
    <name type="scientific">Mucor flavus</name>
    <dbReference type="NCBI Taxonomy" id="439312"/>
    <lineage>
        <taxon>Eukaryota</taxon>
        <taxon>Fungi</taxon>
        <taxon>Fungi incertae sedis</taxon>
        <taxon>Mucoromycota</taxon>
        <taxon>Mucoromycotina</taxon>
        <taxon>Mucoromycetes</taxon>
        <taxon>Mucorales</taxon>
        <taxon>Mucorineae</taxon>
        <taxon>Mucoraceae</taxon>
        <taxon>Mucor</taxon>
    </lineage>
</organism>
<dbReference type="EMBL" id="BAABUK010000015">
    <property type="protein sequence ID" value="GAA5813148.1"/>
    <property type="molecule type" value="Genomic_DNA"/>
</dbReference>
<evidence type="ECO:0000313" key="2">
    <source>
        <dbReference type="EMBL" id="GAA5813148.1"/>
    </source>
</evidence>